<evidence type="ECO:0000313" key="1">
    <source>
        <dbReference type="EMBL" id="QHT37304.1"/>
    </source>
</evidence>
<organism evidence="1">
    <name type="scientific">viral metagenome</name>
    <dbReference type="NCBI Taxonomy" id="1070528"/>
    <lineage>
        <taxon>unclassified sequences</taxon>
        <taxon>metagenomes</taxon>
        <taxon>organismal metagenomes</taxon>
    </lineage>
</organism>
<dbReference type="AlphaFoldDB" id="A0A6C0F891"/>
<accession>A0A6C0F891</accession>
<dbReference type="EMBL" id="MN738792">
    <property type="protein sequence ID" value="QHT37304.1"/>
    <property type="molecule type" value="Genomic_DNA"/>
</dbReference>
<sequence length="59" mass="6741">MKEIVTKDIDDFVLVEILDSDESHVDSYDNDDATTIDPSDDNDIIIIQTFHDLNLDQLC</sequence>
<proteinExistence type="predicted"/>
<protein>
    <submittedName>
        <fullName evidence="1">Uncharacterized protein</fullName>
    </submittedName>
</protein>
<name>A0A6C0F891_9ZZZZ</name>
<reference evidence="1" key="1">
    <citation type="journal article" date="2020" name="Nature">
        <title>Giant virus diversity and host interactions through global metagenomics.</title>
        <authorList>
            <person name="Schulz F."/>
            <person name="Roux S."/>
            <person name="Paez-Espino D."/>
            <person name="Jungbluth S."/>
            <person name="Walsh D.A."/>
            <person name="Denef V.J."/>
            <person name="McMahon K.D."/>
            <person name="Konstantinidis K.T."/>
            <person name="Eloe-Fadrosh E.A."/>
            <person name="Kyrpides N.C."/>
            <person name="Woyke T."/>
        </authorList>
    </citation>
    <scope>NUCLEOTIDE SEQUENCE</scope>
    <source>
        <strain evidence="1">GVMAG-S-ERX555967-131</strain>
    </source>
</reference>